<organism evidence="2 3">
    <name type="scientific">Weissella kandleri</name>
    <dbReference type="NCBI Taxonomy" id="1616"/>
    <lineage>
        <taxon>Bacteria</taxon>
        <taxon>Bacillati</taxon>
        <taxon>Bacillota</taxon>
        <taxon>Bacilli</taxon>
        <taxon>Lactobacillales</taxon>
        <taxon>Lactobacillaceae</taxon>
        <taxon>Weissella</taxon>
    </lineage>
</organism>
<dbReference type="EMBL" id="JQBP01000003">
    <property type="protein sequence ID" value="KRN74959.1"/>
    <property type="molecule type" value="Genomic_DNA"/>
</dbReference>
<dbReference type="GO" id="GO:0003723">
    <property type="term" value="F:RNA binding"/>
    <property type="evidence" value="ECO:0007669"/>
    <property type="project" value="InterPro"/>
</dbReference>
<dbReference type="OrthoDB" id="9813552at2"/>
<protein>
    <recommendedName>
        <fullName evidence="1">CAT RNA-binding domain-containing protein</fullName>
    </recommendedName>
</protein>
<dbReference type="SUPFAM" id="SSF50151">
    <property type="entry name" value="SacY-like RNA-binding domain"/>
    <property type="match status" value="1"/>
</dbReference>
<dbReference type="AlphaFoldDB" id="A0A0R2JCC3"/>
<sequence length="160" mass="17551">MLAKKILNNNAIIAATSLGEVVVLGCGIGYQVKGGEEIAIQKIEKWYSGQYLNNFEDYVICCMVVDQMMSASKRLGIRPSQMLAGRLTLALELIILSKGQANPLAPVIYQHLQENHPQILQIGQMGLRLLSDTLECDVAIQEAGMIALELLNEDGDKRHG</sequence>
<dbReference type="InterPro" id="IPR036650">
    <property type="entry name" value="CAT_RNA-bd_dom_sf"/>
</dbReference>
<reference evidence="2 3" key="1">
    <citation type="journal article" date="2015" name="Genome Announc.">
        <title>Expanding the biotechnology potential of lactobacilli through comparative genomics of 213 strains and associated genera.</title>
        <authorList>
            <person name="Sun Z."/>
            <person name="Harris H.M."/>
            <person name="McCann A."/>
            <person name="Guo C."/>
            <person name="Argimon S."/>
            <person name="Zhang W."/>
            <person name="Yang X."/>
            <person name="Jeffery I.B."/>
            <person name="Cooney J.C."/>
            <person name="Kagawa T.F."/>
            <person name="Liu W."/>
            <person name="Song Y."/>
            <person name="Salvetti E."/>
            <person name="Wrobel A."/>
            <person name="Rasinkangas P."/>
            <person name="Parkhill J."/>
            <person name="Rea M.C."/>
            <person name="O'Sullivan O."/>
            <person name="Ritari J."/>
            <person name="Douillard F.P."/>
            <person name="Paul Ross R."/>
            <person name="Yang R."/>
            <person name="Briner A.E."/>
            <person name="Felis G.E."/>
            <person name="de Vos W.M."/>
            <person name="Barrangou R."/>
            <person name="Klaenhammer T.R."/>
            <person name="Caufield P.W."/>
            <person name="Cui Y."/>
            <person name="Zhang H."/>
            <person name="O'Toole P.W."/>
        </authorList>
    </citation>
    <scope>NUCLEOTIDE SEQUENCE [LARGE SCALE GENOMIC DNA]</scope>
    <source>
        <strain evidence="2 3">DSM 20593</strain>
    </source>
</reference>
<gene>
    <name evidence="2" type="ORF">IV73_GL000714</name>
</gene>
<accession>A0A0R2JCC3</accession>
<dbReference type="Gene3D" id="2.30.24.10">
    <property type="entry name" value="CAT RNA-binding domain"/>
    <property type="match status" value="1"/>
</dbReference>
<dbReference type="STRING" id="1616.IV73_GL000714"/>
<evidence type="ECO:0000313" key="3">
    <source>
        <dbReference type="Proteomes" id="UP000051655"/>
    </source>
</evidence>
<keyword evidence="3" id="KW-1185">Reference proteome</keyword>
<dbReference type="RefSeq" id="WP_057754887.1">
    <property type="nucleotide sequence ID" value="NZ_JQBP01000003.1"/>
</dbReference>
<feature type="domain" description="CAT RNA-binding" evidence="1">
    <location>
        <begin position="1"/>
        <end position="58"/>
    </location>
</feature>
<evidence type="ECO:0000259" key="1">
    <source>
        <dbReference type="SMART" id="SM01061"/>
    </source>
</evidence>
<name>A0A0R2JCC3_9LACO</name>
<evidence type="ECO:0000313" key="2">
    <source>
        <dbReference type="EMBL" id="KRN74959.1"/>
    </source>
</evidence>
<comment type="caution">
    <text evidence="2">The sequence shown here is derived from an EMBL/GenBank/DDBJ whole genome shotgun (WGS) entry which is preliminary data.</text>
</comment>
<dbReference type="InterPro" id="IPR004341">
    <property type="entry name" value="CAT_RNA-bd_dom"/>
</dbReference>
<dbReference type="PATRIC" id="fig|1616.3.peg.734"/>
<dbReference type="Pfam" id="PF03123">
    <property type="entry name" value="CAT_RBD"/>
    <property type="match status" value="1"/>
</dbReference>
<dbReference type="SMART" id="SM01061">
    <property type="entry name" value="CAT_RBD"/>
    <property type="match status" value="1"/>
</dbReference>
<dbReference type="Proteomes" id="UP000051655">
    <property type="component" value="Unassembled WGS sequence"/>
</dbReference>
<proteinExistence type="predicted"/>